<evidence type="ECO:0000313" key="4">
    <source>
        <dbReference type="EMBL" id="QPC84654.1"/>
    </source>
</evidence>
<evidence type="ECO:0000256" key="2">
    <source>
        <dbReference type="SAM" id="SignalP"/>
    </source>
</evidence>
<dbReference type="KEGG" id="pmet:G4Y79_09835"/>
<dbReference type="EMBL" id="CP062983">
    <property type="protein sequence ID" value="QPC84654.1"/>
    <property type="molecule type" value="Genomic_DNA"/>
</dbReference>
<dbReference type="SMART" id="SM00257">
    <property type="entry name" value="LysM"/>
    <property type="match status" value="2"/>
</dbReference>
<feature type="domain" description="LysM" evidence="3">
    <location>
        <begin position="256"/>
        <end position="300"/>
    </location>
</feature>
<dbReference type="AlphaFoldDB" id="A0A7S8ECY9"/>
<dbReference type="SUPFAM" id="SSF54106">
    <property type="entry name" value="LysM domain"/>
    <property type="match status" value="2"/>
</dbReference>
<evidence type="ECO:0000313" key="5">
    <source>
        <dbReference type="Proteomes" id="UP000594468"/>
    </source>
</evidence>
<accession>A0A7S8ECY9</accession>
<gene>
    <name evidence="4" type="ORF">G4Y79_09835</name>
</gene>
<feature type="chain" id="PRO_5032680754" evidence="2">
    <location>
        <begin position="26"/>
        <end position="303"/>
    </location>
</feature>
<proteinExistence type="predicted"/>
<feature type="compositionally biased region" description="Polar residues" evidence="1">
    <location>
        <begin position="35"/>
        <end position="54"/>
    </location>
</feature>
<dbReference type="PANTHER" id="PTHR33734">
    <property type="entry name" value="LYSM DOMAIN-CONTAINING GPI-ANCHORED PROTEIN 2"/>
    <property type="match status" value="1"/>
</dbReference>
<feature type="region of interest" description="Disordered" evidence="1">
    <location>
        <begin position="35"/>
        <end position="59"/>
    </location>
</feature>
<dbReference type="RefSeq" id="WP_195172717.1">
    <property type="nucleotide sequence ID" value="NZ_CP062983.1"/>
</dbReference>
<dbReference type="Proteomes" id="UP000594468">
    <property type="component" value="Chromosome"/>
</dbReference>
<dbReference type="PROSITE" id="PS51782">
    <property type="entry name" value="LYSM"/>
    <property type="match status" value="2"/>
</dbReference>
<feature type="domain" description="LysM" evidence="3">
    <location>
        <begin position="183"/>
        <end position="228"/>
    </location>
</feature>
<dbReference type="GO" id="GO:0008932">
    <property type="term" value="F:lytic endotransglycosylase activity"/>
    <property type="evidence" value="ECO:0007669"/>
    <property type="project" value="TreeGrafter"/>
</dbReference>
<dbReference type="CDD" id="cd00118">
    <property type="entry name" value="LysM"/>
    <property type="match status" value="2"/>
</dbReference>
<sequence length="303" mass="31174">MPKRVFGFIGMLAMILLAAGCYQQAAEDFETIDSQNVQPTNSSDVVIIDPNSSDAEGDTTPEEDIIISDMELTATAIFSEPTSTADMVDAIVPTTPAPDAPNATATIRIIEPAGGTTPTQLGGDGDGALVPTATRVTVVTPGVDTQIDFPTATDAVGGSTGSTGASDLDATPTGIAEVGDASCTYVIQSGDTLFRIAINDERFSLEELLAANDLAENAIIQPGQELVLPNCVSSSTTTTTDETVSQPTVVAPTGSTIHVVASGETLFVIAQNYGITMDDIIAANDLPNPDNLSIGQELIIPQG</sequence>
<evidence type="ECO:0000256" key="1">
    <source>
        <dbReference type="SAM" id="MobiDB-lite"/>
    </source>
</evidence>
<feature type="signal peptide" evidence="2">
    <location>
        <begin position="1"/>
        <end position="25"/>
    </location>
</feature>
<reference evidence="4 5" key="1">
    <citation type="submission" date="2020-02" db="EMBL/GenBank/DDBJ databases">
        <authorList>
            <person name="Zheng R.K."/>
            <person name="Sun C.M."/>
        </authorList>
    </citation>
    <scope>NUCLEOTIDE SEQUENCE [LARGE SCALE GENOMIC DNA]</scope>
    <source>
        <strain evidence="5">rifampicinis</strain>
    </source>
</reference>
<keyword evidence="2" id="KW-0732">Signal</keyword>
<dbReference type="Pfam" id="PF01476">
    <property type="entry name" value="LysM"/>
    <property type="match status" value="2"/>
</dbReference>
<protein>
    <submittedName>
        <fullName evidence="4">LysM peptidoglycan-binding domain-containing protein</fullName>
    </submittedName>
</protein>
<organism evidence="4 5">
    <name type="scientific">Phototrophicus methaneseepsis</name>
    <dbReference type="NCBI Taxonomy" id="2710758"/>
    <lineage>
        <taxon>Bacteria</taxon>
        <taxon>Bacillati</taxon>
        <taxon>Chloroflexota</taxon>
        <taxon>Candidatus Thermofontia</taxon>
        <taxon>Phototrophicales</taxon>
        <taxon>Phototrophicaceae</taxon>
        <taxon>Phototrophicus</taxon>
    </lineage>
</organism>
<dbReference type="PROSITE" id="PS51257">
    <property type="entry name" value="PROKAR_LIPOPROTEIN"/>
    <property type="match status" value="1"/>
</dbReference>
<keyword evidence="5" id="KW-1185">Reference proteome</keyword>
<dbReference type="InterPro" id="IPR036779">
    <property type="entry name" value="LysM_dom_sf"/>
</dbReference>
<dbReference type="InterPro" id="IPR018392">
    <property type="entry name" value="LysM"/>
</dbReference>
<dbReference type="PANTHER" id="PTHR33734:SF22">
    <property type="entry name" value="MEMBRANE-BOUND LYTIC MUREIN TRANSGLYCOSYLASE D"/>
    <property type="match status" value="1"/>
</dbReference>
<name>A0A7S8ECY9_9CHLR</name>
<dbReference type="Gene3D" id="3.10.350.10">
    <property type="entry name" value="LysM domain"/>
    <property type="match status" value="2"/>
</dbReference>
<evidence type="ECO:0000259" key="3">
    <source>
        <dbReference type="PROSITE" id="PS51782"/>
    </source>
</evidence>